<dbReference type="AlphaFoldDB" id="A0A0M8JQN5"/>
<dbReference type="STRING" id="229921.ADN01_11560"/>
<evidence type="ECO:0000256" key="4">
    <source>
        <dbReference type="ARBA" id="ARBA00023163"/>
    </source>
</evidence>
<dbReference type="Gene3D" id="1.10.10.10">
    <property type="entry name" value="Winged helix-like DNA-binding domain superfamily/Winged helix DNA-binding domain"/>
    <property type="match status" value="1"/>
</dbReference>
<name>A0A0M8JQN5_9CHLR</name>
<dbReference type="Pfam" id="PF00126">
    <property type="entry name" value="HTH_1"/>
    <property type="match status" value="1"/>
</dbReference>
<keyword evidence="4" id="KW-0804">Transcription</keyword>
<reference evidence="6" key="1">
    <citation type="journal article" date="2015" name="Genome Announc.">
        <title>Draft Genome Sequences of Anaerolinea thermolimosa IMO-1, Bellilinea caldifistulae GOMI-1, Leptolinea tardivitalis YMTK-2, Levilinea saccharolytica KIBI-1, Longilinea arvoryzae KOME-1, Previously Described as Members of the Class Anaerolineae (Chloroflexi).</title>
        <authorList>
            <person name="Matsuura N."/>
            <person name="Tourlousse M.D."/>
            <person name="Ohashi A."/>
            <person name="Hugenholtz P."/>
            <person name="Sekiguchi Y."/>
        </authorList>
    </citation>
    <scope>NUCLEOTIDE SEQUENCE</scope>
    <source>
        <strain evidence="6">KIBI-1</strain>
    </source>
</reference>
<evidence type="ECO:0000313" key="8">
    <source>
        <dbReference type="Proteomes" id="UP000050501"/>
    </source>
</evidence>
<sequence>MDELTTLCRVIEAKSFSRAAETLGLTQPAVSMQIKALEEAYGAELLHRSGFEILPTEVGRLVYEYACQILRLYEESQQQVQSLSGRLAGSLWIGASSGPGEGLLPVLLGKFKQEHPAIRVGLRVGDSREILEAVFSRQLELGFVGRLRRDRHLTFEPFLNDQLVLVAPASHPWARVRTIPYEELLTAPLILQQQGSGATSVLQDALREQGLSLRELNVVMELGLQESAKAAVQAGFGVTLISRLGVREELETGKLVEIDVEGFALRRQIYVCYNRSAPLSSLAQTFLDFANQAKGGASGG</sequence>
<dbReference type="EMBL" id="DF967975">
    <property type="protein sequence ID" value="GAP19572.1"/>
    <property type="molecule type" value="Genomic_DNA"/>
</dbReference>
<evidence type="ECO:0000259" key="5">
    <source>
        <dbReference type="PROSITE" id="PS50931"/>
    </source>
</evidence>
<dbReference type="Proteomes" id="UP000050501">
    <property type="component" value="Unassembled WGS sequence"/>
</dbReference>
<evidence type="ECO:0000256" key="2">
    <source>
        <dbReference type="ARBA" id="ARBA00023015"/>
    </source>
</evidence>
<dbReference type="InterPro" id="IPR047788">
    <property type="entry name" value="LysR-like_Sec_metab"/>
</dbReference>
<reference evidence="7 8" key="2">
    <citation type="submission" date="2015-07" db="EMBL/GenBank/DDBJ databases">
        <title>Genome sequence of Levilinea saccharolytica DSM 16555.</title>
        <authorList>
            <person name="Hemp J."/>
            <person name="Ward L.M."/>
            <person name="Pace L.A."/>
            <person name="Fischer W.W."/>
        </authorList>
    </citation>
    <scope>NUCLEOTIDE SEQUENCE [LARGE SCALE GENOMIC DNA]</scope>
    <source>
        <strain evidence="7 8">KIBI-1</strain>
    </source>
</reference>
<dbReference type="GO" id="GO:0000976">
    <property type="term" value="F:transcription cis-regulatory region binding"/>
    <property type="evidence" value="ECO:0007669"/>
    <property type="project" value="TreeGrafter"/>
</dbReference>
<dbReference type="InterPro" id="IPR036390">
    <property type="entry name" value="WH_DNA-bd_sf"/>
</dbReference>
<dbReference type="EMBL" id="LGCM01000039">
    <property type="protein sequence ID" value="KPL80750.1"/>
    <property type="molecule type" value="Genomic_DNA"/>
</dbReference>
<dbReference type="InterPro" id="IPR036388">
    <property type="entry name" value="WH-like_DNA-bd_sf"/>
</dbReference>
<evidence type="ECO:0000256" key="3">
    <source>
        <dbReference type="ARBA" id="ARBA00023125"/>
    </source>
</evidence>
<dbReference type="Gene3D" id="3.40.190.10">
    <property type="entry name" value="Periplasmic binding protein-like II"/>
    <property type="match status" value="2"/>
</dbReference>
<dbReference type="SUPFAM" id="SSF53850">
    <property type="entry name" value="Periplasmic binding protein-like II"/>
    <property type="match status" value="1"/>
</dbReference>
<dbReference type="NCBIfam" id="NF040786">
    <property type="entry name" value="LysR_Sec_metab"/>
    <property type="match status" value="1"/>
</dbReference>
<dbReference type="PRINTS" id="PR00039">
    <property type="entry name" value="HTHLYSR"/>
</dbReference>
<proteinExistence type="inferred from homology"/>
<dbReference type="PROSITE" id="PS50931">
    <property type="entry name" value="HTH_LYSR"/>
    <property type="match status" value="1"/>
</dbReference>
<organism evidence="6">
    <name type="scientific">Levilinea saccharolytica</name>
    <dbReference type="NCBI Taxonomy" id="229921"/>
    <lineage>
        <taxon>Bacteria</taxon>
        <taxon>Bacillati</taxon>
        <taxon>Chloroflexota</taxon>
        <taxon>Anaerolineae</taxon>
        <taxon>Anaerolineales</taxon>
        <taxon>Anaerolineaceae</taxon>
        <taxon>Levilinea</taxon>
    </lineage>
</organism>
<dbReference type="PANTHER" id="PTHR30126:SF64">
    <property type="entry name" value="HTH-TYPE TRANSCRIPTIONAL REGULATOR CITR"/>
    <property type="match status" value="1"/>
</dbReference>
<dbReference type="InterPro" id="IPR005119">
    <property type="entry name" value="LysR_subst-bd"/>
</dbReference>
<dbReference type="GO" id="GO:0003700">
    <property type="term" value="F:DNA-binding transcription factor activity"/>
    <property type="evidence" value="ECO:0007669"/>
    <property type="project" value="InterPro"/>
</dbReference>
<dbReference type="PANTHER" id="PTHR30126">
    <property type="entry name" value="HTH-TYPE TRANSCRIPTIONAL REGULATOR"/>
    <property type="match status" value="1"/>
</dbReference>
<comment type="similarity">
    <text evidence="1">Belongs to the LysR transcriptional regulatory family.</text>
</comment>
<dbReference type="CDD" id="cd08420">
    <property type="entry name" value="PBP2_CysL_like"/>
    <property type="match status" value="1"/>
</dbReference>
<dbReference type="SUPFAM" id="SSF46785">
    <property type="entry name" value="Winged helix' DNA-binding domain"/>
    <property type="match status" value="1"/>
</dbReference>
<protein>
    <submittedName>
        <fullName evidence="6">Transcriptional regulator</fullName>
    </submittedName>
</protein>
<evidence type="ECO:0000256" key="1">
    <source>
        <dbReference type="ARBA" id="ARBA00009437"/>
    </source>
</evidence>
<dbReference type="InterPro" id="IPR000847">
    <property type="entry name" value="LysR_HTH_N"/>
</dbReference>
<keyword evidence="8" id="KW-1185">Reference proteome</keyword>
<evidence type="ECO:0000313" key="7">
    <source>
        <dbReference type="EMBL" id="KPL80750.1"/>
    </source>
</evidence>
<accession>A0A0M8JQN5</accession>
<dbReference type="Pfam" id="PF03466">
    <property type="entry name" value="LysR_substrate"/>
    <property type="match status" value="1"/>
</dbReference>
<evidence type="ECO:0000313" key="6">
    <source>
        <dbReference type="EMBL" id="GAP19572.1"/>
    </source>
</evidence>
<dbReference type="FunFam" id="1.10.10.10:FF:000001">
    <property type="entry name" value="LysR family transcriptional regulator"/>
    <property type="match status" value="1"/>
</dbReference>
<gene>
    <name evidence="7" type="ORF">ADN01_11560</name>
    <name evidence="6" type="ORF">LSAC_03482</name>
</gene>
<keyword evidence="2" id="KW-0805">Transcription regulation</keyword>
<feature type="domain" description="HTH lysR-type" evidence="5">
    <location>
        <begin position="1"/>
        <end position="56"/>
    </location>
</feature>
<keyword evidence="3" id="KW-0238">DNA-binding</keyword>